<accession>A0A9P8TT02</accession>
<organism evidence="1 2">
    <name type="scientific">Trichoderma cornu-damae</name>
    <dbReference type="NCBI Taxonomy" id="654480"/>
    <lineage>
        <taxon>Eukaryota</taxon>
        <taxon>Fungi</taxon>
        <taxon>Dikarya</taxon>
        <taxon>Ascomycota</taxon>
        <taxon>Pezizomycotina</taxon>
        <taxon>Sordariomycetes</taxon>
        <taxon>Hypocreomycetidae</taxon>
        <taxon>Hypocreales</taxon>
        <taxon>Hypocreaceae</taxon>
        <taxon>Trichoderma</taxon>
    </lineage>
</organism>
<dbReference type="EMBL" id="JAIWOZ010000004">
    <property type="protein sequence ID" value="KAH6606756.1"/>
    <property type="molecule type" value="Genomic_DNA"/>
</dbReference>
<comment type="caution">
    <text evidence="1">The sequence shown here is derived from an EMBL/GenBank/DDBJ whole genome shotgun (WGS) entry which is preliminary data.</text>
</comment>
<keyword evidence="2" id="KW-1185">Reference proteome</keyword>
<dbReference type="Proteomes" id="UP000827724">
    <property type="component" value="Unassembled WGS sequence"/>
</dbReference>
<reference evidence="1" key="1">
    <citation type="submission" date="2021-08" db="EMBL/GenBank/DDBJ databases">
        <title>Chromosome-Level Trichoderma cornu-damae using Hi-C Data.</title>
        <authorList>
            <person name="Kim C.S."/>
        </authorList>
    </citation>
    <scope>NUCLEOTIDE SEQUENCE</scope>
    <source>
        <strain evidence="1">KA19-0412C</strain>
    </source>
</reference>
<gene>
    <name evidence="1" type="ORF">Trco_005909</name>
</gene>
<evidence type="ECO:0000313" key="2">
    <source>
        <dbReference type="Proteomes" id="UP000827724"/>
    </source>
</evidence>
<sequence length="76" mass="7848">MASIKSSAIGDDRIARAVEDVDVDEVIGAVVAATEEMAVAAAEDVAIVEGSLSEDLAATSRRAPARGSWVILYITT</sequence>
<name>A0A9P8TT02_9HYPO</name>
<protein>
    <submittedName>
        <fullName evidence="1">Uncharacterized protein</fullName>
    </submittedName>
</protein>
<dbReference type="AlphaFoldDB" id="A0A9P8TT02"/>
<evidence type="ECO:0000313" key="1">
    <source>
        <dbReference type="EMBL" id="KAH6606756.1"/>
    </source>
</evidence>
<proteinExistence type="predicted"/>